<reference evidence="5 6" key="1">
    <citation type="submission" date="2015-10" db="EMBL/GenBank/DDBJ databases">
        <title>Draft genome sequence of Streptomyces longwoodensis DSM 41677, type strain for the species Streptomyces longwoodensis.</title>
        <authorList>
            <person name="Ruckert C."/>
            <person name="Winkler A."/>
            <person name="Kalinowski J."/>
            <person name="Kampfer P."/>
            <person name="Glaeser S."/>
        </authorList>
    </citation>
    <scope>NUCLEOTIDE SEQUENCE [LARGE SCALE GENOMIC DNA]</scope>
    <source>
        <strain evidence="5 6">DSM 41677</strain>
    </source>
</reference>
<organism evidence="5 6">
    <name type="scientific">Streptomyces longwoodensis</name>
    <dbReference type="NCBI Taxonomy" id="68231"/>
    <lineage>
        <taxon>Bacteria</taxon>
        <taxon>Bacillati</taxon>
        <taxon>Actinomycetota</taxon>
        <taxon>Actinomycetes</taxon>
        <taxon>Kitasatosporales</taxon>
        <taxon>Streptomycetaceae</taxon>
        <taxon>Streptomyces</taxon>
    </lineage>
</organism>
<feature type="transmembrane region" description="Helical" evidence="3">
    <location>
        <begin position="28"/>
        <end position="47"/>
    </location>
</feature>
<dbReference type="STRING" id="68231.AQJ30_12635"/>
<evidence type="ECO:0000256" key="3">
    <source>
        <dbReference type="SAM" id="Phobius"/>
    </source>
</evidence>
<dbReference type="PANTHER" id="PTHR43156">
    <property type="entry name" value="STAGE II SPORULATION PROTEIN E-RELATED"/>
    <property type="match status" value="1"/>
</dbReference>
<accession>A0A101QYT9</accession>
<evidence type="ECO:0000313" key="6">
    <source>
        <dbReference type="Proteomes" id="UP000053271"/>
    </source>
</evidence>
<gene>
    <name evidence="5" type="ORF">AQJ30_12635</name>
</gene>
<dbReference type="GO" id="GO:0016791">
    <property type="term" value="F:phosphatase activity"/>
    <property type="evidence" value="ECO:0007669"/>
    <property type="project" value="TreeGrafter"/>
</dbReference>
<dbReference type="InterPro" id="IPR036457">
    <property type="entry name" value="PPM-type-like_dom_sf"/>
</dbReference>
<dbReference type="InterPro" id="IPR052016">
    <property type="entry name" value="Bact_Sigma-Reg"/>
</dbReference>
<dbReference type="EMBL" id="LMWS01000015">
    <property type="protein sequence ID" value="KUN38418.1"/>
    <property type="molecule type" value="Genomic_DNA"/>
</dbReference>
<feature type="region of interest" description="Disordered" evidence="2">
    <location>
        <begin position="1"/>
        <end position="20"/>
    </location>
</feature>
<dbReference type="InterPro" id="IPR001932">
    <property type="entry name" value="PPM-type_phosphatase-like_dom"/>
</dbReference>
<dbReference type="Gene3D" id="3.60.40.10">
    <property type="entry name" value="PPM-type phosphatase domain"/>
    <property type="match status" value="1"/>
</dbReference>
<dbReference type="FunFam" id="3.60.40.10:FF:000058">
    <property type="entry name" value="Stage II sporulation protein E"/>
    <property type="match status" value="1"/>
</dbReference>
<comment type="caution">
    <text evidence="5">The sequence shown here is derived from an EMBL/GenBank/DDBJ whole genome shotgun (WGS) entry which is preliminary data.</text>
</comment>
<proteinExistence type="predicted"/>
<evidence type="ECO:0000259" key="4">
    <source>
        <dbReference type="SMART" id="SM00331"/>
    </source>
</evidence>
<dbReference type="SUPFAM" id="SSF81606">
    <property type="entry name" value="PP2C-like"/>
    <property type="match status" value="1"/>
</dbReference>
<dbReference type="AlphaFoldDB" id="A0A101QYT9"/>
<feature type="transmembrane region" description="Helical" evidence="3">
    <location>
        <begin position="98"/>
        <end position="116"/>
    </location>
</feature>
<dbReference type="SMART" id="SM00331">
    <property type="entry name" value="PP2C_SIG"/>
    <property type="match status" value="1"/>
</dbReference>
<sequence>MRRVGGPAVRPPRDGERRGWLQGAPPPLWVRALPLALTAGVGVAALLTSDAEDLGFLLGAIPPLAVLSYGPLATAGLGAAVLVILTSSVFHLNRPGQADLLTVLFVALLSVFVSYVRSRRDVQLDTERTIAEAAQRAVAPPVPERVGPVRCAGLYRAAERGTLVGGDFFDVRQSPYGVRAVLGDVQGHGLAAVATVAGLLGAFREAVLDLPDLVSVAARLDRRLVVDSSRSAYAELFATAVLLEFPPDSARVRGVACGHPPPVLLRDGTATQLEAVPCLPLGMGLPEAVGSGVFTLDLRPGDQLVVASDGVWEARDAADAFYPLTERLPALADPDPAATADRVWADVLRHATEVRDDVTMLVLDPLPPPPR</sequence>
<dbReference type="Proteomes" id="UP000053271">
    <property type="component" value="Unassembled WGS sequence"/>
</dbReference>
<dbReference type="PANTHER" id="PTHR43156:SF2">
    <property type="entry name" value="STAGE II SPORULATION PROTEIN E"/>
    <property type="match status" value="1"/>
</dbReference>
<protein>
    <recommendedName>
        <fullName evidence="4">PPM-type phosphatase domain-containing protein</fullName>
    </recommendedName>
</protein>
<keyword evidence="3" id="KW-0812">Transmembrane</keyword>
<keyword evidence="6" id="KW-1185">Reference proteome</keyword>
<name>A0A101QYT9_9ACTN</name>
<evidence type="ECO:0000256" key="2">
    <source>
        <dbReference type="SAM" id="MobiDB-lite"/>
    </source>
</evidence>
<evidence type="ECO:0000256" key="1">
    <source>
        <dbReference type="ARBA" id="ARBA00022801"/>
    </source>
</evidence>
<keyword evidence="3" id="KW-0472">Membrane</keyword>
<keyword evidence="1" id="KW-0378">Hydrolase</keyword>
<feature type="transmembrane region" description="Helical" evidence="3">
    <location>
        <begin position="67"/>
        <end position="86"/>
    </location>
</feature>
<feature type="domain" description="PPM-type phosphatase" evidence="4">
    <location>
        <begin position="149"/>
        <end position="365"/>
    </location>
</feature>
<dbReference type="GeneID" id="91425453"/>
<evidence type="ECO:0000313" key="5">
    <source>
        <dbReference type="EMBL" id="KUN38418.1"/>
    </source>
</evidence>
<keyword evidence="3" id="KW-1133">Transmembrane helix</keyword>
<dbReference type="RefSeq" id="WP_067232764.1">
    <property type="nucleotide sequence ID" value="NZ_KQ948552.1"/>
</dbReference>
<dbReference type="Pfam" id="PF07228">
    <property type="entry name" value="SpoIIE"/>
    <property type="match status" value="1"/>
</dbReference>